<dbReference type="Proteomes" id="UP000245369">
    <property type="component" value="Chromosome"/>
</dbReference>
<sequence>MTMIEIFNSLKRTIISFLILFTLDLLIELFQISQSGKVITLFGVVIKSKFTNKELLQTFSLHYRMVLALLVVLFLNLIYTWIIHHRKISKERKG</sequence>
<dbReference type="GeneID" id="93924925"/>
<protein>
    <submittedName>
        <fullName evidence="2">Uncharacterized protein</fullName>
    </submittedName>
</protein>
<keyword evidence="1" id="KW-0812">Transmembrane</keyword>
<dbReference type="EMBL" id="CP029490">
    <property type="protein sequence ID" value="AWN21710.1"/>
    <property type="molecule type" value="Genomic_DNA"/>
</dbReference>
<reference evidence="2 3" key="1">
    <citation type="submission" date="2018-05" db="EMBL/GenBank/DDBJ databases">
        <title>Complete genome sequences of Streptococcus sobrinus.</title>
        <authorList>
            <person name="Sales M."/>
            <person name="Jensen P.A."/>
        </authorList>
    </citation>
    <scope>NUCLEOTIDE SEQUENCE [LARGE SCALE GENOMIC DNA]</scope>
    <source>
        <strain evidence="2 3">SL1</strain>
    </source>
</reference>
<name>A0ABM6W8B3_9STRE</name>
<keyword evidence="3" id="KW-1185">Reference proteome</keyword>
<evidence type="ECO:0000313" key="2">
    <source>
        <dbReference type="EMBL" id="AWN21710.1"/>
    </source>
</evidence>
<feature type="transmembrane region" description="Helical" evidence="1">
    <location>
        <begin position="61"/>
        <end position="83"/>
    </location>
</feature>
<gene>
    <name evidence="2" type="ORF">DK182_10465</name>
</gene>
<feature type="transmembrane region" description="Helical" evidence="1">
    <location>
        <begin position="12"/>
        <end position="32"/>
    </location>
</feature>
<dbReference type="RefSeq" id="WP_002959666.1">
    <property type="nucleotide sequence ID" value="NZ_CP029490.1"/>
</dbReference>
<evidence type="ECO:0000313" key="3">
    <source>
        <dbReference type="Proteomes" id="UP000245369"/>
    </source>
</evidence>
<proteinExistence type="predicted"/>
<organism evidence="2 3">
    <name type="scientific">Streptococcus sobrinus</name>
    <dbReference type="NCBI Taxonomy" id="1310"/>
    <lineage>
        <taxon>Bacteria</taxon>
        <taxon>Bacillati</taxon>
        <taxon>Bacillota</taxon>
        <taxon>Bacilli</taxon>
        <taxon>Lactobacillales</taxon>
        <taxon>Streptococcaceae</taxon>
        <taxon>Streptococcus</taxon>
    </lineage>
</organism>
<evidence type="ECO:0000256" key="1">
    <source>
        <dbReference type="SAM" id="Phobius"/>
    </source>
</evidence>
<keyword evidence="1" id="KW-0472">Membrane</keyword>
<keyword evidence="1" id="KW-1133">Transmembrane helix</keyword>
<accession>A0ABM6W8B3</accession>